<feature type="region of interest" description="Disordered" evidence="1">
    <location>
        <begin position="85"/>
        <end position="114"/>
    </location>
</feature>
<protein>
    <submittedName>
        <fullName evidence="2">Uncharacterized protein</fullName>
    </submittedName>
</protein>
<accession>A0A150GE56</accession>
<comment type="caution">
    <text evidence="2">The sequence shown here is derived from an EMBL/GenBank/DDBJ whole genome shotgun (WGS) entry which is preliminary data.</text>
</comment>
<keyword evidence="3" id="KW-1185">Reference proteome</keyword>
<feature type="region of interest" description="Disordered" evidence="1">
    <location>
        <begin position="391"/>
        <end position="445"/>
    </location>
</feature>
<organism evidence="2 3">
    <name type="scientific">Gonium pectorale</name>
    <name type="common">Green alga</name>
    <dbReference type="NCBI Taxonomy" id="33097"/>
    <lineage>
        <taxon>Eukaryota</taxon>
        <taxon>Viridiplantae</taxon>
        <taxon>Chlorophyta</taxon>
        <taxon>core chlorophytes</taxon>
        <taxon>Chlorophyceae</taxon>
        <taxon>CS clade</taxon>
        <taxon>Chlamydomonadales</taxon>
        <taxon>Volvocaceae</taxon>
        <taxon>Gonium</taxon>
    </lineage>
</organism>
<evidence type="ECO:0000313" key="2">
    <source>
        <dbReference type="EMBL" id="KXZ47630.1"/>
    </source>
</evidence>
<evidence type="ECO:0000313" key="3">
    <source>
        <dbReference type="Proteomes" id="UP000075714"/>
    </source>
</evidence>
<evidence type="ECO:0000256" key="1">
    <source>
        <dbReference type="SAM" id="MobiDB-lite"/>
    </source>
</evidence>
<feature type="region of interest" description="Disordered" evidence="1">
    <location>
        <begin position="1"/>
        <end position="26"/>
    </location>
</feature>
<reference evidence="3" key="1">
    <citation type="journal article" date="2016" name="Nat. Commun.">
        <title>The Gonium pectorale genome demonstrates co-option of cell cycle regulation during the evolution of multicellularity.</title>
        <authorList>
            <person name="Hanschen E.R."/>
            <person name="Marriage T.N."/>
            <person name="Ferris P.J."/>
            <person name="Hamaji T."/>
            <person name="Toyoda A."/>
            <person name="Fujiyama A."/>
            <person name="Neme R."/>
            <person name="Noguchi H."/>
            <person name="Minakuchi Y."/>
            <person name="Suzuki M."/>
            <person name="Kawai-Toyooka H."/>
            <person name="Smith D.R."/>
            <person name="Sparks H."/>
            <person name="Anderson J."/>
            <person name="Bakaric R."/>
            <person name="Luria V."/>
            <person name="Karger A."/>
            <person name="Kirschner M.W."/>
            <person name="Durand P.M."/>
            <person name="Michod R.E."/>
            <person name="Nozaki H."/>
            <person name="Olson B.J."/>
        </authorList>
    </citation>
    <scope>NUCLEOTIDE SEQUENCE [LARGE SCALE GENOMIC DNA]</scope>
    <source>
        <strain evidence="3">NIES-2863</strain>
    </source>
</reference>
<dbReference type="Proteomes" id="UP000075714">
    <property type="component" value="Unassembled WGS sequence"/>
</dbReference>
<feature type="compositionally biased region" description="Low complexity" evidence="1">
    <location>
        <begin position="393"/>
        <end position="405"/>
    </location>
</feature>
<dbReference type="EMBL" id="LSYV01000035">
    <property type="protein sequence ID" value="KXZ47630.1"/>
    <property type="molecule type" value="Genomic_DNA"/>
</dbReference>
<proteinExistence type="predicted"/>
<name>A0A150GE56_GONPE</name>
<dbReference type="AlphaFoldDB" id="A0A150GE56"/>
<sequence>MAAPPSKDSTGNGHHSRTLYSEVPVQRSSAPSIRTALAAAYASLAHPGAAALAVQHINAVIGGQGSAVVADVVVPAAYMPGHRVGASEGGAAPGTEHHQGSLPASPPHATSLPRDSSAFRFDPAFLASHWQAVSAPGLPPGADPIFSAPCVQEAAGSGGAMHSTYVFASTPLHCSTGGFAEGPEVAERSSAPRLDGERSSRAAAAAAALMAGLRSPQPTVAGAGAHSRYRSVEPMVPGVPPPYVPSSPHRGGCSIERTSAGLMAGGTAPLSPRVADNDHAMQTLLSLGLVNAAAYHKARRRASEAGGSTPKAAGNSPSLNAVGNFIMPGPYLPPGASASPTHAQALAPARKQRRMSAIEVGCVRSQFNADEVFGVIRRGTSVAMPRDVIAQLGPSASGSPSHAAHTPQALPPSASMPSRAARDPGLAGGPGAALPPSASMPGRLR</sequence>
<gene>
    <name evidence="2" type="ORF">GPECTOR_34g789</name>
</gene>